<dbReference type="InterPro" id="IPR032675">
    <property type="entry name" value="LRR_dom_sf"/>
</dbReference>
<dbReference type="SUPFAM" id="SSF52047">
    <property type="entry name" value="RNI-like"/>
    <property type="match status" value="1"/>
</dbReference>
<dbReference type="PANTHER" id="PTHR38926:SF2">
    <property type="entry name" value="F-BOX_LRR-REPEAT PROTEIN 21-RELATED"/>
    <property type="match status" value="1"/>
</dbReference>
<keyword evidence="4" id="KW-1185">Reference proteome</keyword>
<evidence type="ECO:0000313" key="3">
    <source>
        <dbReference type="EMBL" id="CAI9100734.1"/>
    </source>
</evidence>
<evidence type="ECO:0000256" key="1">
    <source>
        <dbReference type="SAM" id="MobiDB-lite"/>
    </source>
</evidence>
<feature type="region of interest" description="Disordered" evidence="1">
    <location>
        <begin position="1"/>
        <end position="25"/>
    </location>
</feature>
<sequence length="340" mass="38779">MVRKKQNSKMVWRRKEAPPPPPPPWTELPRDLIANILQRLDVEIILEDAQRVCTTWRSVCTDPSMWRKIDLSLRNDYSEYDAGIMCKHLVDRSQGQLADLRLGFFATDALLAYIAERSGQLRYLSLDSCDEISGDGLTEAIKRFPLLEELHLFHSEFPSEFIETVGHTCPLLKSFSIGSVAWFDDDEDIRDPGTESNKLALAIAKTMPGLRHLSLVGNTLTNEGLVAILDGCTHLELLDLRGCLGVNLEGDIGMRCSQQVKCVKLPKESISDLEMYDSDAFEDYRSLFSGHDFMSDYEEEYFHDYEDDDDFSFLPLWAALDSDDEDFLNEDYLRDLGPIM</sequence>
<dbReference type="InterPro" id="IPR001611">
    <property type="entry name" value="Leu-rich_rpt"/>
</dbReference>
<gene>
    <name evidence="3" type="ORF">OLC1_LOCUS10490</name>
</gene>
<dbReference type="PANTHER" id="PTHR38926">
    <property type="entry name" value="F-BOX DOMAIN CONTAINING PROTEIN, EXPRESSED"/>
    <property type="match status" value="1"/>
</dbReference>
<protein>
    <submittedName>
        <fullName evidence="3">OLC1v1037896C1</fullName>
    </submittedName>
</protein>
<evidence type="ECO:0000259" key="2">
    <source>
        <dbReference type="PROSITE" id="PS50181"/>
    </source>
</evidence>
<feature type="domain" description="F-box" evidence="2">
    <location>
        <begin position="22"/>
        <end position="69"/>
    </location>
</feature>
<dbReference type="Gene3D" id="3.80.10.10">
    <property type="entry name" value="Ribonuclease Inhibitor"/>
    <property type="match status" value="1"/>
</dbReference>
<name>A0AAV1D144_OLDCO</name>
<accession>A0AAV1D144</accession>
<dbReference type="InterPro" id="IPR006553">
    <property type="entry name" value="Leu-rich_rpt_Cys-con_subtyp"/>
</dbReference>
<dbReference type="EMBL" id="OX459120">
    <property type="protein sequence ID" value="CAI9100734.1"/>
    <property type="molecule type" value="Genomic_DNA"/>
</dbReference>
<reference evidence="3" key="1">
    <citation type="submission" date="2023-03" db="EMBL/GenBank/DDBJ databases">
        <authorList>
            <person name="Julca I."/>
        </authorList>
    </citation>
    <scope>NUCLEOTIDE SEQUENCE</scope>
</reference>
<organism evidence="3 4">
    <name type="scientific">Oldenlandia corymbosa var. corymbosa</name>
    <dbReference type="NCBI Taxonomy" id="529605"/>
    <lineage>
        <taxon>Eukaryota</taxon>
        <taxon>Viridiplantae</taxon>
        <taxon>Streptophyta</taxon>
        <taxon>Embryophyta</taxon>
        <taxon>Tracheophyta</taxon>
        <taxon>Spermatophyta</taxon>
        <taxon>Magnoliopsida</taxon>
        <taxon>eudicotyledons</taxon>
        <taxon>Gunneridae</taxon>
        <taxon>Pentapetalae</taxon>
        <taxon>asterids</taxon>
        <taxon>lamiids</taxon>
        <taxon>Gentianales</taxon>
        <taxon>Rubiaceae</taxon>
        <taxon>Rubioideae</taxon>
        <taxon>Spermacoceae</taxon>
        <taxon>Hedyotis-Oldenlandia complex</taxon>
        <taxon>Oldenlandia</taxon>
    </lineage>
</organism>
<proteinExistence type="predicted"/>
<dbReference type="AlphaFoldDB" id="A0AAV1D144"/>
<evidence type="ECO:0000313" key="4">
    <source>
        <dbReference type="Proteomes" id="UP001161247"/>
    </source>
</evidence>
<dbReference type="InterPro" id="IPR036047">
    <property type="entry name" value="F-box-like_dom_sf"/>
</dbReference>
<dbReference type="CDD" id="cd22164">
    <property type="entry name" value="F-box_AtSKIP19-like"/>
    <property type="match status" value="1"/>
</dbReference>
<dbReference type="Pfam" id="PF13516">
    <property type="entry name" value="LRR_6"/>
    <property type="match status" value="1"/>
</dbReference>
<dbReference type="PROSITE" id="PS50181">
    <property type="entry name" value="FBOX"/>
    <property type="match status" value="1"/>
</dbReference>
<dbReference type="Gene3D" id="1.20.1280.50">
    <property type="match status" value="1"/>
</dbReference>
<dbReference type="SMART" id="SM00367">
    <property type="entry name" value="LRR_CC"/>
    <property type="match status" value="3"/>
</dbReference>
<dbReference type="Proteomes" id="UP001161247">
    <property type="component" value="Chromosome 3"/>
</dbReference>
<dbReference type="SUPFAM" id="SSF81383">
    <property type="entry name" value="F-box domain"/>
    <property type="match status" value="1"/>
</dbReference>
<dbReference type="Pfam" id="PF12937">
    <property type="entry name" value="F-box-like"/>
    <property type="match status" value="1"/>
</dbReference>
<dbReference type="InterPro" id="IPR001810">
    <property type="entry name" value="F-box_dom"/>
</dbReference>